<dbReference type="InterPro" id="IPR050227">
    <property type="entry name" value="Rab"/>
</dbReference>
<dbReference type="PRINTS" id="PR00449">
    <property type="entry name" value="RASTRNSFRMNG"/>
</dbReference>
<dbReference type="GO" id="GO:0003924">
    <property type="term" value="F:GTPase activity"/>
    <property type="evidence" value="ECO:0007669"/>
    <property type="project" value="InterPro"/>
</dbReference>
<comment type="similarity">
    <text evidence="1">Belongs to the small GTPase superfamily. Rab family.</text>
</comment>
<evidence type="ECO:0000256" key="8">
    <source>
        <dbReference type="SAM" id="MobiDB-lite"/>
    </source>
</evidence>
<dbReference type="PROSITE" id="PS51419">
    <property type="entry name" value="RAB"/>
    <property type="match status" value="1"/>
</dbReference>
<keyword evidence="7" id="KW-0636">Prenylation</keyword>
<dbReference type="SMART" id="SM00176">
    <property type="entry name" value="RAN"/>
    <property type="match status" value="1"/>
</dbReference>
<dbReference type="HOGENOM" id="CLU_710190_0_0_1"/>
<dbReference type="eggNOG" id="KOG0094">
    <property type="taxonomic scope" value="Eukaryota"/>
</dbReference>
<name>R9AGT3_WALI9</name>
<keyword evidence="4" id="KW-0653">Protein transport</keyword>
<evidence type="ECO:0000256" key="4">
    <source>
        <dbReference type="ARBA" id="ARBA00022927"/>
    </source>
</evidence>
<dbReference type="SUPFAM" id="SSF52540">
    <property type="entry name" value="P-loop containing nucleoside triphosphate hydrolases"/>
    <property type="match status" value="1"/>
</dbReference>
<accession>R9AGT3</accession>
<keyword evidence="10" id="KW-1185">Reference proteome</keyword>
<dbReference type="InterPro" id="IPR027417">
    <property type="entry name" value="P-loop_NTPase"/>
</dbReference>
<evidence type="ECO:0000313" key="9">
    <source>
        <dbReference type="EMBL" id="EOR01330.1"/>
    </source>
</evidence>
<dbReference type="FunFam" id="3.40.50.300:FF:000229">
    <property type="entry name" value="Probable Ras-related protein Rab-6A"/>
    <property type="match status" value="1"/>
</dbReference>
<dbReference type="GO" id="GO:0015031">
    <property type="term" value="P:protein transport"/>
    <property type="evidence" value="ECO:0007669"/>
    <property type="project" value="UniProtKB-KW"/>
</dbReference>
<feature type="region of interest" description="Disordered" evidence="8">
    <location>
        <begin position="149"/>
        <end position="168"/>
    </location>
</feature>
<dbReference type="OrthoDB" id="9989112at2759"/>
<dbReference type="SMART" id="SM00175">
    <property type="entry name" value="RAB"/>
    <property type="match status" value="1"/>
</dbReference>
<reference evidence="10" key="1">
    <citation type="journal article" date="2013" name="BMC Genomics">
        <title>Genome and transcriptome sequencing of the halophilic fungus Wallemia ichthyophaga: haloadaptations present and absent.</title>
        <authorList>
            <person name="Zajc J."/>
            <person name="Liu Y."/>
            <person name="Dai W."/>
            <person name="Yang Z."/>
            <person name="Hu J."/>
            <person name="Gostincar C."/>
            <person name="Gunde-Cimerman N."/>
        </authorList>
    </citation>
    <scope>NUCLEOTIDE SEQUENCE [LARGE SCALE GENOMIC DNA]</scope>
    <source>
        <strain evidence="10">EXF-994 / CBS 113033</strain>
    </source>
</reference>
<dbReference type="GO" id="GO:0005525">
    <property type="term" value="F:GTP binding"/>
    <property type="evidence" value="ECO:0007669"/>
    <property type="project" value="UniProtKB-KW"/>
</dbReference>
<dbReference type="Pfam" id="PF00071">
    <property type="entry name" value="Ras"/>
    <property type="match status" value="1"/>
</dbReference>
<evidence type="ECO:0000256" key="6">
    <source>
        <dbReference type="ARBA" id="ARBA00023288"/>
    </source>
</evidence>
<dbReference type="InterPro" id="IPR001806">
    <property type="entry name" value="Small_GTPase"/>
</dbReference>
<evidence type="ECO:0000313" key="10">
    <source>
        <dbReference type="Proteomes" id="UP000014064"/>
    </source>
</evidence>
<evidence type="ECO:0000256" key="1">
    <source>
        <dbReference type="ARBA" id="ARBA00006270"/>
    </source>
</evidence>
<proteinExistence type="inferred from homology"/>
<dbReference type="PANTHER" id="PTHR47977">
    <property type="entry name" value="RAS-RELATED PROTEIN RAB"/>
    <property type="match status" value="1"/>
</dbReference>
<keyword evidence="6" id="KW-0449">Lipoprotein</keyword>
<organism evidence="9 10">
    <name type="scientific">Wallemia ichthyophaga (strain EXF-994 / CBS 113033)</name>
    <dbReference type="NCBI Taxonomy" id="1299270"/>
    <lineage>
        <taxon>Eukaryota</taxon>
        <taxon>Fungi</taxon>
        <taxon>Dikarya</taxon>
        <taxon>Basidiomycota</taxon>
        <taxon>Wallemiomycotina</taxon>
        <taxon>Wallemiomycetes</taxon>
        <taxon>Wallemiales</taxon>
        <taxon>Wallemiaceae</taxon>
        <taxon>Wallemia</taxon>
    </lineage>
</organism>
<dbReference type="NCBIfam" id="TIGR00231">
    <property type="entry name" value="small_GTP"/>
    <property type="match status" value="1"/>
</dbReference>
<keyword evidence="2" id="KW-0813">Transport</keyword>
<dbReference type="STRING" id="1299270.R9AGT3"/>
<protein>
    <submittedName>
        <fullName evidence="9">Ras-related protein Rab-6A</fullName>
    </submittedName>
</protein>
<dbReference type="CDD" id="cd01861">
    <property type="entry name" value="Rab6"/>
    <property type="match status" value="1"/>
</dbReference>
<dbReference type="KEGG" id="wic:J056_004116"/>
<evidence type="ECO:0000256" key="2">
    <source>
        <dbReference type="ARBA" id="ARBA00022448"/>
    </source>
</evidence>
<dbReference type="RefSeq" id="XP_009267592.1">
    <property type="nucleotide sequence ID" value="XM_009269317.1"/>
</dbReference>
<dbReference type="PROSITE" id="PS51421">
    <property type="entry name" value="RAS"/>
    <property type="match status" value="1"/>
</dbReference>
<dbReference type="InterPro" id="IPR005225">
    <property type="entry name" value="Small_GTP-bd"/>
</dbReference>
<evidence type="ECO:0000256" key="3">
    <source>
        <dbReference type="ARBA" id="ARBA00022741"/>
    </source>
</evidence>
<keyword evidence="3" id="KW-0547">Nucleotide-binding</keyword>
<dbReference type="GeneID" id="20377068"/>
<evidence type="ECO:0000256" key="5">
    <source>
        <dbReference type="ARBA" id="ARBA00023134"/>
    </source>
</evidence>
<dbReference type="OMA" id="NPMADER"/>
<dbReference type="Proteomes" id="UP000014064">
    <property type="component" value="Unassembled WGS sequence"/>
</dbReference>
<dbReference type="AlphaFoldDB" id="R9AGT3"/>
<dbReference type="Gene3D" id="3.40.50.300">
    <property type="entry name" value="P-loop containing nucleotide triphosphate hydrolases"/>
    <property type="match status" value="1"/>
</dbReference>
<evidence type="ECO:0000256" key="7">
    <source>
        <dbReference type="ARBA" id="ARBA00023289"/>
    </source>
</evidence>
<dbReference type="SMART" id="SM00174">
    <property type="entry name" value="RHO"/>
    <property type="match status" value="1"/>
</dbReference>
<dbReference type="SMART" id="SM00173">
    <property type="entry name" value="RAS"/>
    <property type="match status" value="1"/>
</dbReference>
<dbReference type="EMBL" id="KE007230">
    <property type="protein sequence ID" value="EOR01330.1"/>
    <property type="molecule type" value="Genomic_DNA"/>
</dbReference>
<sequence length="389" mass="43749">MRVLEGLNSGASGAEYIHPRLVPSDLLFDENTRLVEYTLKAPVYRNGGFVSGCYANITTQKTPHKDDKKAYKNHKEERRVLLNSSFSHSRQLLNHRAIPPHSAENTRVYANNSVDYSASLVEDSQLDEINSGLSRQRIYAEDSFELDENSYVEDSDAEERNSSDNDVPYSNTITSIINKMSSSALDQPPTSAAPLKKFKLVFLGEQSVGKTSLITRFMYDTFDNTYQATIGIDFLSKTMYLDDRTVRLQLWDTAGQERFRSLIPSYIRDSSVAVVVYDVTNQNSYDNTSKWIEEVRAERGDDVIIVLVGNKVDLSDGDRVDSDKAKAYCDENGLMFIETSAKSGQNVKQLFKRIAMALPANEEDKKQAANVKINVENEETDKNQSSCAC</sequence>
<gene>
    <name evidence="9" type="ORF">J056_004116</name>
</gene>
<dbReference type="PROSITE" id="PS51420">
    <property type="entry name" value="RHO"/>
    <property type="match status" value="1"/>
</dbReference>
<keyword evidence="5" id="KW-0342">GTP-binding</keyword>